<keyword evidence="3" id="KW-0804">Transcription</keyword>
<dbReference type="Gene3D" id="1.10.357.10">
    <property type="entry name" value="Tetracycline Repressor, domain 2"/>
    <property type="match status" value="1"/>
</dbReference>
<evidence type="ECO:0000256" key="4">
    <source>
        <dbReference type="PROSITE-ProRule" id="PRU00335"/>
    </source>
</evidence>
<gene>
    <name evidence="6" type="ORF">SAMN05421823_101432</name>
</gene>
<dbReference type="PRINTS" id="PR00455">
    <property type="entry name" value="HTHTETR"/>
</dbReference>
<dbReference type="Pfam" id="PF16925">
    <property type="entry name" value="TetR_C_13"/>
    <property type="match status" value="1"/>
</dbReference>
<dbReference type="RefSeq" id="WP_089678453.1">
    <property type="nucleotide sequence ID" value="NZ_FNFO01000001.1"/>
</dbReference>
<evidence type="ECO:0000313" key="6">
    <source>
        <dbReference type="EMBL" id="SDJ92327.1"/>
    </source>
</evidence>
<evidence type="ECO:0000259" key="5">
    <source>
        <dbReference type="PROSITE" id="PS50977"/>
    </source>
</evidence>
<accession>A0A1G8XPC3</accession>
<dbReference type="PROSITE" id="PS50977">
    <property type="entry name" value="HTH_TETR_2"/>
    <property type="match status" value="1"/>
</dbReference>
<proteinExistence type="predicted"/>
<feature type="DNA-binding region" description="H-T-H motif" evidence="4">
    <location>
        <begin position="29"/>
        <end position="48"/>
    </location>
</feature>
<dbReference type="PANTHER" id="PTHR47506">
    <property type="entry name" value="TRANSCRIPTIONAL REGULATORY PROTEIN"/>
    <property type="match status" value="1"/>
</dbReference>
<evidence type="ECO:0000256" key="1">
    <source>
        <dbReference type="ARBA" id="ARBA00023015"/>
    </source>
</evidence>
<keyword evidence="2 4" id="KW-0238">DNA-binding</keyword>
<reference evidence="6 7" key="1">
    <citation type="submission" date="2016-10" db="EMBL/GenBank/DDBJ databases">
        <authorList>
            <person name="de Groot N.N."/>
        </authorList>
    </citation>
    <scope>NUCLEOTIDE SEQUENCE [LARGE SCALE GENOMIC DNA]</scope>
    <source>
        <strain evidence="6 7">DSM 25186</strain>
    </source>
</reference>
<dbReference type="InterPro" id="IPR001647">
    <property type="entry name" value="HTH_TetR"/>
</dbReference>
<evidence type="ECO:0000313" key="7">
    <source>
        <dbReference type="Proteomes" id="UP000198510"/>
    </source>
</evidence>
<keyword evidence="7" id="KW-1185">Reference proteome</keyword>
<feature type="domain" description="HTH tetR-type" evidence="5">
    <location>
        <begin position="6"/>
        <end position="66"/>
    </location>
</feature>
<protein>
    <submittedName>
        <fullName evidence="6">DNA-binding transcriptional regulator, AcrR family</fullName>
    </submittedName>
</protein>
<evidence type="ECO:0000256" key="2">
    <source>
        <dbReference type="ARBA" id="ARBA00023125"/>
    </source>
</evidence>
<dbReference type="OrthoDB" id="9798857at2"/>
<dbReference type="InterPro" id="IPR011075">
    <property type="entry name" value="TetR_C"/>
</dbReference>
<keyword evidence="1" id="KW-0805">Transcription regulation</keyword>
<dbReference type="Proteomes" id="UP000198510">
    <property type="component" value="Unassembled WGS sequence"/>
</dbReference>
<dbReference type="GO" id="GO:0003677">
    <property type="term" value="F:DNA binding"/>
    <property type="evidence" value="ECO:0007669"/>
    <property type="project" value="UniProtKB-UniRule"/>
</dbReference>
<organism evidence="6 7">
    <name type="scientific">Catalinimonas alkaloidigena</name>
    <dbReference type="NCBI Taxonomy" id="1075417"/>
    <lineage>
        <taxon>Bacteria</taxon>
        <taxon>Pseudomonadati</taxon>
        <taxon>Bacteroidota</taxon>
        <taxon>Cytophagia</taxon>
        <taxon>Cytophagales</taxon>
        <taxon>Catalimonadaceae</taxon>
        <taxon>Catalinimonas</taxon>
    </lineage>
</organism>
<dbReference type="Pfam" id="PF00440">
    <property type="entry name" value="TetR_N"/>
    <property type="match status" value="1"/>
</dbReference>
<dbReference type="PANTHER" id="PTHR47506:SF3">
    <property type="entry name" value="HTH-TYPE TRANSCRIPTIONAL REGULATOR LMRA"/>
    <property type="match status" value="1"/>
</dbReference>
<dbReference type="STRING" id="1075417.SAMN05421823_101432"/>
<dbReference type="EMBL" id="FNFO01000001">
    <property type="protein sequence ID" value="SDJ92327.1"/>
    <property type="molecule type" value="Genomic_DNA"/>
</dbReference>
<dbReference type="SUPFAM" id="SSF46689">
    <property type="entry name" value="Homeodomain-like"/>
    <property type="match status" value="1"/>
</dbReference>
<name>A0A1G8XPC3_9BACT</name>
<sequence length="199" mass="22059">MSTKSERTRQFIIEKAAPLFNTKGYYGTSMGDILAATGLAKGGVYGNFASKEDIALEAFEFAFQTVIEALNVRIRAEHHALDKLKAILDYYSAYHDTPSVQGGCPLLNTGCDSDDSDLPRLRARVKQATQQMLRALVHIIEKGKEYGQVRSEVDAEVMADLVFSQIEGGLVLAKLTGDGVRLQRVLSYTYQMLLRELPH</sequence>
<evidence type="ECO:0000256" key="3">
    <source>
        <dbReference type="ARBA" id="ARBA00023163"/>
    </source>
</evidence>
<dbReference type="AlphaFoldDB" id="A0A1G8XPC3"/>
<dbReference type="InterPro" id="IPR036271">
    <property type="entry name" value="Tet_transcr_reg_TetR-rel_C_sf"/>
</dbReference>
<dbReference type="SUPFAM" id="SSF48498">
    <property type="entry name" value="Tetracyclin repressor-like, C-terminal domain"/>
    <property type="match status" value="1"/>
</dbReference>
<dbReference type="InterPro" id="IPR009057">
    <property type="entry name" value="Homeodomain-like_sf"/>
</dbReference>